<feature type="transmembrane region" description="Helical" evidence="1">
    <location>
        <begin position="104"/>
        <end position="125"/>
    </location>
</feature>
<feature type="transmembrane region" description="Helical" evidence="1">
    <location>
        <begin position="21"/>
        <end position="49"/>
    </location>
</feature>
<keyword evidence="3" id="KW-1185">Reference proteome</keyword>
<dbReference type="Proteomes" id="UP000070810">
    <property type="component" value="Unassembled WGS sequence"/>
</dbReference>
<proteinExistence type="predicted"/>
<dbReference type="AlphaFoldDB" id="A0A147EN75"/>
<comment type="caution">
    <text evidence="2">The sequence shown here is derived from an EMBL/GenBank/DDBJ whole genome shotgun (WGS) entry which is preliminary data.</text>
</comment>
<gene>
    <name evidence="2" type="ORF">NS354_07480</name>
</gene>
<reference evidence="2 3" key="1">
    <citation type="journal article" date="2016" name="Front. Microbiol.">
        <title>Genomic Resource of Rice Seed Associated Bacteria.</title>
        <authorList>
            <person name="Midha S."/>
            <person name="Bansal K."/>
            <person name="Sharma S."/>
            <person name="Kumar N."/>
            <person name="Patil P.P."/>
            <person name="Chaudhry V."/>
            <person name="Patil P.B."/>
        </authorList>
    </citation>
    <scope>NUCLEOTIDE SEQUENCE [LARGE SCALE GENOMIC DNA]</scope>
    <source>
        <strain evidence="2 3">NS354</strain>
    </source>
</reference>
<dbReference type="EMBL" id="LDRK01000039">
    <property type="protein sequence ID" value="KTR85847.1"/>
    <property type="molecule type" value="Genomic_DNA"/>
</dbReference>
<keyword evidence="1" id="KW-1133">Transmembrane helix</keyword>
<accession>A0A147EN75</accession>
<evidence type="ECO:0000313" key="2">
    <source>
        <dbReference type="EMBL" id="KTR85847.1"/>
    </source>
</evidence>
<evidence type="ECO:0000256" key="1">
    <source>
        <dbReference type="SAM" id="Phobius"/>
    </source>
</evidence>
<feature type="transmembrane region" description="Helical" evidence="1">
    <location>
        <begin position="161"/>
        <end position="181"/>
    </location>
</feature>
<keyword evidence="1" id="KW-0472">Membrane</keyword>
<evidence type="ECO:0000313" key="3">
    <source>
        <dbReference type="Proteomes" id="UP000070810"/>
    </source>
</evidence>
<feature type="transmembrane region" description="Helical" evidence="1">
    <location>
        <begin position="69"/>
        <end position="92"/>
    </location>
</feature>
<organism evidence="2 3">
    <name type="scientific">Leucobacter chromiiresistens</name>
    <dbReference type="NCBI Taxonomy" id="1079994"/>
    <lineage>
        <taxon>Bacteria</taxon>
        <taxon>Bacillati</taxon>
        <taxon>Actinomycetota</taxon>
        <taxon>Actinomycetes</taxon>
        <taxon>Micrococcales</taxon>
        <taxon>Microbacteriaceae</taxon>
        <taxon>Leucobacter</taxon>
    </lineage>
</organism>
<protein>
    <submittedName>
        <fullName evidence="2">Uncharacterized protein</fullName>
    </submittedName>
</protein>
<keyword evidence="1" id="KW-0812">Transmembrane</keyword>
<name>A0A147EN75_9MICO</name>
<dbReference type="RefSeq" id="WP_058593942.1">
    <property type="nucleotide sequence ID" value="NZ_LDRK01000039.1"/>
</dbReference>
<sequence length="290" mass="31076">MSLVDPREAARRDHARHRGTAPALIATICFGVLALAAAAVLGFAVGGVFEQLRVMSINSVFGSWETETPIAFRAWGLPLGILGLIVSLGLYGTWNHRYSGRNDSFVIVGPLTIVLAGLALGTWLATTMWAEPDAVGVAVDPVFGQNETWGIGAWVLYAGTWWLPGLFALLTVLSLIGRVLASRRRERNGRIVEQLLARGVRTEAEITEAPLPEPSASRMIVPLVARFSDSAGVSRWVACTTALRTRDVPAVGARRPLVFDPADPGDVQRIFLSPAGGTDPSSFEPVRAAQ</sequence>
<dbReference type="PATRIC" id="fig|1079994.3.peg.1621"/>